<feature type="binding site" evidence="8">
    <location>
        <position position="62"/>
    </location>
    <ligand>
        <name>Zn(2+)</name>
        <dbReference type="ChEBI" id="CHEBI:29105"/>
        <note>catalytic</note>
    </ligand>
</feature>
<evidence type="ECO:0000256" key="3">
    <source>
        <dbReference type="ARBA" id="ARBA00022694"/>
    </source>
</evidence>
<dbReference type="InterPro" id="IPR002125">
    <property type="entry name" value="CMP_dCMP_dom"/>
</dbReference>
<evidence type="ECO:0000313" key="10">
    <source>
        <dbReference type="EMBL" id="XDT72634.1"/>
    </source>
</evidence>
<dbReference type="GO" id="GO:0008270">
    <property type="term" value="F:zinc ion binding"/>
    <property type="evidence" value="ECO:0007669"/>
    <property type="project" value="UniProtKB-UniRule"/>
</dbReference>
<dbReference type="SUPFAM" id="SSF53927">
    <property type="entry name" value="Cytidine deaminase-like"/>
    <property type="match status" value="1"/>
</dbReference>
<protein>
    <recommendedName>
        <fullName evidence="8">tRNA-specific adenosine deaminase</fullName>
        <ecNumber evidence="8">3.5.4.33</ecNumber>
    </recommendedName>
</protein>
<evidence type="ECO:0000256" key="8">
    <source>
        <dbReference type="HAMAP-Rule" id="MF_00972"/>
    </source>
</evidence>
<keyword evidence="5 8" id="KW-0378">Hydrolase</keyword>
<name>A0AB39UXD5_9GAMM</name>
<accession>A0AB39UXD5</accession>
<dbReference type="CDD" id="cd01285">
    <property type="entry name" value="nucleoside_deaminase"/>
    <property type="match status" value="1"/>
</dbReference>
<keyword evidence="6 8" id="KW-0862">Zinc</keyword>
<gene>
    <name evidence="8 10" type="primary">tadA</name>
    <name evidence="10" type="ORF">AAIA72_01235</name>
</gene>
<dbReference type="PROSITE" id="PS51747">
    <property type="entry name" value="CYT_DCMP_DEAMINASES_2"/>
    <property type="match status" value="1"/>
</dbReference>
<evidence type="ECO:0000256" key="5">
    <source>
        <dbReference type="ARBA" id="ARBA00022801"/>
    </source>
</evidence>
<evidence type="ECO:0000256" key="6">
    <source>
        <dbReference type="ARBA" id="ARBA00022833"/>
    </source>
</evidence>
<feature type="active site" description="Proton donor" evidence="8">
    <location>
        <position position="64"/>
    </location>
</feature>
<feature type="binding site" evidence="8">
    <location>
        <position position="92"/>
    </location>
    <ligand>
        <name>Zn(2+)</name>
        <dbReference type="ChEBI" id="CHEBI:29105"/>
        <note>catalytic</note>
    </ligand>
</feature>
<dbReference type="GO" id="GO:0002100">
    <property type="term" value="P:tRNA wobble adenosine to inosine editing"/>
    <property type="evidence" value="ECO:0007669"/>
    <property type="project" value="UniProtKB-UniRule"/>
</dbReference>
<sequence length="165" mass="18205">MTAKSPSEEISPDARWMQEALRLARHAASQDEVPVGAVVVCRGEVIGRGWNRPISSGDPTAHAEIVALRDAARWLNNYRMPEADLYVTIEPCTMCYGALIHARIRRIVYGAPEPKAGVIQSQLQLPQASCYNWSPEIVGGVEAEACAELISGFFRQKRLRNKESG</sequence>
<dbReference type="InterPro" id="IPR016192">
    <property type="entry name" value="APOBEC/CMP_deaminase_Zn-bd"/>
</dbReference>
<organism evidence="10">
    <name type="scientific">Thermohahella caldifontis</name>
    <dbReference type="NCBI Taxonomy" id="3142973"/>
    <lineage>
        <taxon>Bacteria</taxon>
        <taxon>Pseudomonadati</taxon>
        <taxon>Pseudomonadota</taxon>
        <taxon>Gammaproteobacteria</taxon>
        <taxon>Oceanospirillales</taxon>
        <taxon>Hahellaceae</taxon>
        <taxon>Thermohahella</taxon>
    </lineage>
</organism>
<evidence type="ECO:0000256" key="2">
    <source>
        <dbReference type="ARBA" id="ARBA00011738"/>
    </source>
</evidence>
<dbReference type="PANTHER" id="PTHR11079:SF202">
    <property type="entry name" value="TRNA-SPECIFIC ADENOSINE DEAMINASE"/>
    <property type="match status" value="1"/>
</dbReference>
<reference evidence="10" key="1">
    <citation type="submission" date="2024-05" db="EMBL/GenBank/DDBJ databases">
        <title>Genome sequencing of novel strain.</title>
        <authorList>
            <person name="Ganbat D."/>
            <person name="Ganbat S."/>
            <person name="Lee S.-J."/>
        </authorList>
    </citation>
    <scope>NUCLEOTIDE SEQUENCE</scope>
    <source>
        <strain evidence="10">SMD15-11</strain>
    </source>
</reference>
<keyword evidence="3 8" id="KW-0819">tRNA processing</keyword>
<dbReference type="RefSeq" id="WP_369601638.1">
    <property type="nucleotide sequence ID" value="NZ_CP154858.1"/>
</dbReference>
<evidence type="ECO:0000256" key="7">
    <source>
        <dbReference type="ARBA" id="ARBA00048045"/>
    </source>
</evidence>
<dbReference type="KEGG" id="tcd:AAIA72_01235"/>
<dbReference type="InterPro" id="IPR016193">
    <property type="entry name" value="Cytidine_deaminase-like"/>
</dbReference>
<dbReference type="FunFam" id="3.40.140.10:FF:000005">
    <property type="entry name" value="tRNA-specific adenosine deaminase"/>
    <property type="match status" value="1"/>
</dbReference>
<keyword evidence="4 8" id="KW-0479">Metal-binding</keyword>
<dbReference type="NCBIfam" id="NF008113">
    <property type="entry name" value="PRK10860.1"/>
    <property type="match status" value="1"/>
</dbReference>
<comment type="subunit">
    <text evidence="2 8">Homodimer.</text>
</comment>
<dbReference type="PANTHER" id="PTHR11079">
    <property type="entry name" value="CYTOSINE DEAMINASE FAMILY MEMBER"/>
    <property type="match status" value="1"/>
</dbReference>
<dbReference type="Pfam" id="PF00383">
    <property type="entry name" value="dCMP_cyt_deam_1"/>
    <property type="match status" value="1"/>
</dbReference>
<dbReference type="GO" id="GO:0052717">
    <property type="term" value="F:tRNA-specific adenosine-34 deaminase activity"/>
    <property type="evidence" value="ECO:0007669"/>
    <property type="project" value="UniProtKB-UniRule"/>
</dbReference>
<dbReference type="EMBL" id="CP154858">
    <property type="protein sequence ID" value="XDT72634.1"/>
    <property type="molecule type" value="Genomic_DNA"/>
</dbReference>
<dbReference type="InterPro" id="IPR028883">
    <property type="entry name" value="tRNA_aden_deaminase"/>
</dbReference>
<evidence type="ECO:0000259" key="9">
    <source>
        <dbReference type="PROSITE" id="PS51747"/>
    </source>
</evidence>
<dbReference type="EC" id="3.5.4.33" evidence="8"/>
<proteinExistence type="inferred from homology"/>
<feature type="domain" description="CMP/dCMP-type deaminase" evidence="9">
    <location>
        <begin position="11"/>
        <end position="121"/>
    </location>
</feature>
<dbReference type="AlphaFoldDB" id="A0AB39UXD5"/>
<comment type="function">
    <text evidence="8">Catalyzes the deamination of adenosine to inosine at the wobble position 34 of tRNA(Arg2).</text>
</comment>
<comment type="cofactor">
    <cofactor evidence="8">
        <name>Zn(2+)</name>
        <dbReference type="ChEBI" id="CHEBI:29105"/>
    </cofactor>
    <text evidence="8">Binds 1 zinc ion per subunit.</text>
</comment>
<comment type="similarity">
    <text evidence="1">Belongs to the cytidine and deoxycytidylate deaminase family. ADAT2 subfamily.</text>
</comment>
<comment type="catalytic activity">
    <reaction evidence="7 8">
        <text>adenosine(34) in tRNA + H2O + H(+) = inosine(34) in tRNA + NH4(+)</text>
        <dbReference type="Rhea" id="RHEA:43168"/>
        <dbReference type="Rhea" id="RHEA-COMP:10373"/>
        <dbReference type="Rhea" id="RHEA-COMP:10374"/>
        <dbReference type="ChEBI" id="CHEBI:15377"/>
        <dbReference type="ChEBI" id="CHEBI:15378"/>
        <dbReference type="ChEBI" id="CHEBI:28938"/>
        <dbReference type="ChEBI" id="CHEBI:74411"/>
        <dbReference type="ChEBI" id="CHEBI:82852"/>
        <dbReference type="EC" id="3.5.4.33"/>
    </reaction>
</comment>
<dbReference type="Gene3D" id="3.40.140.10">
    <property type="entry name" value="Cytidine Deaminase, domain 2"/>
    <property type="match status" value="1"/>
</dbReference>
<dbReference type="HAMAP" id="MF_00972">
    <property type="entry name" value="tRNA_aden_deaminase"/>
    <property type="match status" value="1"/>
</dbReference>
<dbReference type="PROSITE" id="PS00903">
    <property type="entry name" value="CYT_DCMP_DEAMINASES_1"/>
    <property type="match status" value="1"/>
</dbReference>
<evidence type="ECO:0000256" key="4">
    <source>
        <dbReference type="ARBA" id="ARBA00022723"/>
    </source>
</evidence>
<feature type="binding site" evidence="8">
    <location>
        <position position="95"/>
    </location>
    <ligand>
        <name>Zn(2+)</name>
        <dbReference type="ChEBI" id="CHEBI:29105"/>
        <note>catalytic</note>
    </ligand>
</feature>
<evidence type="ECO:0000256" key="1">
    <source>
        <dbReference type="ARBA" id="ARBA00010669"/>
    </source>
</evidence>